<dbReference type="InterPro" id="IPR006162">
    <property type="entry name" value="Ppantetheine_attach_site"/>
</dbReference>
<comment type="subcellular location">
    <subcellularLocation>
        <location evidence="1">Mitochondrion</location>
    </subcellularLocation>
</comment>
<dbReference type="PROSITE" id="PS00012">
    <property type="entry name" value="PHOSPHOPANTETHEINE"/>
    <property type="match status" value="1"/>
</dbReference>
<gene>
    <name evidence="17" type="ORF">DB88DRAFT_485039</name>
</gene>
<keyword evidence="10" id="KW-0249">Electron transport</keyword>
<evidence type="ECO:0000256" key="14">
    <source>
        <dbReference type="RuleBase" id="RU000722"/>
    </source>
</evidence>
<dbReference type="PANTHER" id="PTHR20863">
    <property type="entry name" value="ACYL CARRIER PROTEIN"/>
    <property type="match status" value="1"/>
</dbReference>
<comment type="pathway">
    <text evidence="2">Lipid metabolism; fatty acid biosynthesis.</text>
</comment>
<feature type="compositionally biased region" description="Gly residues" evidence="15">
    <location>
        <begin position="1"/>
        <end position="10"/>
    </location>
</feature>
<evidence type="ECO:0000256" key="1">
    <source>
        <dbReference type="ARBA" id="ARBA00004173"/>
    </source>
</evidence>
<dbReference type="PROSITE" id="PS50075">
    <property type="entry name" value="CARRIER"/>
    <property type="match status" value="1"/>
</dbReference>
<keyword evidence="12" id="KW-0496">Mitochondrion</keyword>
<accession>A0AAD9FT80</accession>
<evidence type="ECO:0000256" key="3">
    <source>
        <dbReference type="ARBA" id="ARBA00010930"/>
    </source>
</evidence>
<organism evidence="17 18">
    <name type="scientific">Papiliotrema laurentii</name>
    <name type="common">Cryptococcus laurentii</name>
    <dbReference type="NCBI Taxonomy" id="5418"/>
    <lineage>
        <taxon>Eukaryota</taxon>
        <taxon>Fungi</taxon>
        <taxon>Dikarya</taxon>
        <taxon>Basidiomycota</taxon>
        <taxon>Agaricomycotina</taxon>
        <taxon>Tremellomycetes</taxon>
        <taxon>Tremellales</taxon>
        <taxon>Rhynchogastremaceae</taxon>
        <taxon>Papiliotrema</taxon>
    </lineage>
</organism>
<reference evidence="17" key="1">
    <citation type="submission" date="2023-02" db="EMBL/GenBank/DDBJ databases">
        <title>Identification and recombinant expression of a fungal hydrolase from Papiliotrema laurentii that hydrolyzes apple cutin and clears colloidal polyester polyurethane.</title>
        <authorList>
            <consortium name="DOE Joint Genome Institute"/>
            <person name="Roman V.A."/>
            <person name="Bojanowski C."/>
            <person name="Crable B.R."/>
            <person name="Wagner D.N."/>
            <person name="Hung C.S."/>
            <person name="Nadeau L.J."/>
            <person name="Schratz L."/>
            <person name="Haridas S."/>
            <person name="Pangilinan J."/>
            <person name="Lipzen A."/>
            <person name="Na H."/>
            <person name="Yan M."/>
            <person name="Ng V."/>
            <person name="Grigoriev I.V."/>
            <person name="Spatafora J.W."/>
            <person name="Barlow D."/>
            <person name="Biffinger J."/>
            <person name="Kelley-Loughnane N."/>
            <person name="Varaljay V.A."/>
            <person name="Crookes-Goodson W.J."/>
        </authorList>
    </citation>
    <scope>NUCLEOTIDE SEQUENCE</scope>
    <source>
        <strain evidence="17">5307AH</strain>
    </source>
</reference>
<evidence type="ECO:0000256" key="15">
    <source>
        <dbReference type="SAM" id="MobiDB-lite"/>
    </source>
</evidence>
<dbReference type="GO" id="GO:0099128">
    <property type="term" value="C:mitochondrial [2Fe-2S] assembly complex"/>
    <property type="evidence" value="ECO:0007669"/>
    <property type="project" value="UniProtKB-ARBA"/>
</dbReference>
<evidence type="ECO:0000256" key="11">
    <source>
        <dbReference type="ARBA" id="ARBA00023098"/>
    </source>
</evidence>
<evidence type="ECO:0000256" key="10">
    <source>
        <dbReference type="ARBA" id="ARBA00022982"/>
    </source>
</evidence>
<dbReference type="SUPFAM" id="SSF47336">
    <property type="entry name" value="ACP-like"/>
    <property type="match status" value="1"/>
</dbReference>
<comment type="similarity">
    <text evidence="3">Belongs to the acyl carrier protein (ACP) family.</text>
</comment>
<dbReference type="FunFam" id="1.10.1200.10:FF:000003">
    <property type="entry name" value="Acyl carrier protein"/>
    <property type="match status" value="1"/>
</dbReference>
<dbReference type="AlphaFoldDB" id="A0AAD9FT80"/>
<proteinExistence type="inferred from homology"/>
<feature type="domain" description="Carrier" evidence="16">
    <location>
        <begin position="84"/>
        <end position="159"/>
    </location>
</feature>
<keyword evidence="8" id="KW-0276">Fatty acid metabolism</keyword>
<dbReference type="HAMAP" id="MF_01217">
    <property type="entry name" value="Acyl_carrier"/>
    <property type="match status" value="1"/>
</dbReference>
<evidence type="ECO:0000256" key="5">
    <source>
        <dbReference type="ARBA" id="ARBA00022450"/>
    </source>
</evidence>
<keyword evidence="4" id="KW-0813">Transport</keyword>
<evidence type="ECO:0000256" key="9">
    <source>
        <dbReference type="ARBA" id="ARBA00022946"/>
    </source>
</evidence>
<evidence type="ECO:0000313" key="17">
    <source>
        <dbReference type="EMBL" id="KAK1925772.1"/>
    </source>
</evidence>
<name>A0AAD9FT80_PAPLA</name>
<keyword evidence="11" id="KW-0443">Lipid metabolism</keyword>
<dbReference type="EMBL" id="JAODAN010000003">
    <property type="protein sequence ID" value="KAK1925772.1"/>
    <property type="molecule type" value="Genomic_DNA"/>
</dbReference>
<dbReference type="InterPro" id="IPR003231">
    <property type="entry name" value="ACP"/>
</dbReference>
<keyword evidence="5 14" id="KW-0596">Phosphopantetheine</keyword>
<comment type="caution">
    <text evidence="17">The sequence shown here is derived from an EMBL/GenBank/DDBJ whole genome shotgun (WGS) entry which is preliminary data.</text>
</comment>
<dbReference type="InterPro" id="IPR036736">
    <property type="entry name" value="ACP-like_sf"/>
</dbReference>
<evidence type="ECO:0000259" key="16">
    <source>
        <dbReference type="PROSITE" id="PS50075"/>
    </source>
</evidence>
<keyword evidence="9" id="KW-0809">Transit peptide</keyword>
<keyword evidence="13 14" id="KW-0275">Fatty acid biosynthesis</keyword>
<evidence type="ECO:0000256" key="12">
    <source>
        <dbReference type="ARBA" id="ARBA00023128"/>
    </source>
</evidence>
<feature type="region of interest" description="Disordered" evidence="15">
    <location>
        <begin position="1"/>
        <end position="25"/>
    </location>
</feature>
<keyword evidence="18" id="KW-1185">Reference proteome</keyword>
<dbReference type="PANTHER" id="PTHR20863:SF28">
    <property type="entry name" value="ACYL CARRIER PROTEIN, MITOCHONDRIAL"/>
    <property type="match status" value="1"/>
</dbReference>
<evidence type="ECO:0000256" key="4">
    <source>
        <dbReference type="ARBA" id="ARBA00022448"/>
    </source>
</evidence>
<dbReference type="GO" id="GO:0000036">
    <property type="term" value="F:acyl carrier activity"/>
    <property type="evidence" value="ECO:0007669"/>
    <property type="project" value="TreeGrafter"/>
</dbReference>
<comment type="function">
    <text evidence="14">Carrier of the growing fatty acid chain in fatty acid biosynthesis.</text>
</comment>
<dbReference type="Gene3D" id="1.10.1200.10">
    <property type="entry name" value="ACP-like"/>
    <property type="match status" value="1"/>
</dbReference>
<evidence type="ECO:0000256" key="8">
    <source>
        <dbReference type="ARBA" id="ARBA00022832"/>
    </source>
</evidence>
<evidence type="ECO:0000256" key="13">
    <source>
        <dbReference type="ARBA" id="ARBA00023160"/>
    </source>
</evidence>
<protein>
    <recommendedName>
        <fullName evidence="14">Acyl carrier protein</fullName>
    </recommendedName>
</protein>
<dbReference type="Proteomes" id="UP001182556">
    <property type="component" value="Unassembled WGS sequence"/>
</dbReference>
<evidence type="ECO:0000256" key="6">
    <source>
        <dbReference type="ARBA" id="ARBA00022516"/>
    </source>
</evidence>
<dbReference type="InterPro" id="IPR009081">
    <property type="entry name" value="PP-bd_ACP"/>
</dbReference>
<dbReference type="GO" id="GO:0000035">
    <property type="term" value="F:acyl binding"/>
    <property type="evidence" value="ECO:0007669"/>
    <property type="project" value="TreeGrafter"/>
</dbReference>
<evidence type="ECO:0000256" key="2">
    <source>
        <dbReference type="ARBA" id="ARBA00005194"/>
    </source>
</evidence>
<evidence type="ECO:0000313" key="18">
    <source>
        <dbReference type="Proteomes" id="UP001182556"/>
    </source>
</evidence>
<evidence type="ECO:0000256" key="7">
    <source>
        <dbReference type="ARBA" id="ARBA00022553"/>
    </source>
</evidence>
<keyword evidence="6 14" id="KW-0444">Lipid biosynthesis</keyword>
<dbReference type="NCBIfam" id="NF002148">
    <property type="entry name" value="PRK00982.1-2"/>
    <property type="match status" value="1"/>
</dbReference>
<keyword evidence="7" id="KW-0597">Phosphoprotein</keyword>
<dbReference type="NCBIfam" id="TIGR00517">
    <property type="entry name" value="acyl_carrier"/>
    <property type="match status" value="1"/>
</dbReference>
<dbReference type="Pfam" id="PF00550">
    <property type="entry name" value="PP-binding"/>
    <property type="match status" value="1"/>
</dbReference>
<sequence>MTGATRGAGGTVTNHLERVSPPQPTYPLIPPLNTIRIMFTAALRTASRSVAPRAGFRMAAASPAASLRPILLARGYASAGLSRDDITARVLDVLKTFEKVDGGKLSPTASFTNDLGLDSLDAVEVVMAIEEEFAVEIPDAEADEITSVGQAIDYIAKTPDAQ</sequence>